<dbReference type="EMBL" id="JARQWQ010000021">
    <property type="protein sequence ID" value="KAK2564988.1"/>
    <property type="molecule type" value="Genomic_DNA"/>
</dbReference>
<comment type="caution">
    <text evidence="2">The sequence shown here is derived from an EMBL/GenBank/DDBJ whole genome shotgun (WGS) entry which is preliminary data.</text>
</comment>
<name>A0AAD9QPB0_ACRCE</name>
<reference evidence="2" key="2">
    <citation type="journal article" date="2023" name="Science">
        <title>Genomic signatures of disease resistance in endangered staghorn corals.</title>
        <authorList>
            <person name="Vollmer S.V."/>
            <person name="Selwyn J.D."/>
            <person name="Despard B.A."/>
            <person name="Roesel C.L."/>
        </authorList>
    </citation>
    <scope>NUCLEOTIDE SEQUENCE</scope>
    <source>
        <strain evidence="2">K2</strain>
    </source>
</reference>
<evidence type="ECO:0000313" key="3">
    <source>
        <dbReference type="Proteomes" id="UP001249851"/>
    </source>
</evidence>
<organism evidence="2 3">
    <name type="scientific">Acropora cervicornis</name>
    <name type="common">Staghorn coral</name>
    <dbReference type="NCBI Taxonomy" id="6130"/>
    <lineage>
        <taxon>Eukaryota</taxon>
        <taxon>Metazoa</taxon>
        <taxon>Cnidaria</taxon>
        <taxon>Anthozoa</taxon>
        <taxon>Hexacorallia</taxon>
        <taxon>Scleractinia</taxon>
        <taxon>Astrocoeniina</taxon>
        <taxon>Acroporidae</taxon>
        <taxon>Acropora</taxon>
    </lineage>
</organism>
<sequence length="90" mass="9755">MAKRPSLTKFVFAEAINLMIFLFGSALHSICIPMVFRQYLLDAVNAISGNLNKTDAVSLIQKLCKSLSLAVLCEAALVSISSHGETVKKL</sequence>
<reference evidence="2" key="1">
    <citation type="journal article" date="2023" name="G3 (Bethesda)">
        <title>Whole genome assembly and annotation of the endangered Caribbean coral Acropora cervicornis.</title>
        <authorList>
            <person name="Selwyn J.D."/>
            <person name="Vollmer S.V."/>
        </authorList>
    </citation>
    <scope>NUCLEOTIDE SEQUENCE</scope>
    <source>
        <strain evidence="2">K2</strain>
    </source>
</reference>
<proteinExistence type="predicted"/>
<evidence type="ECO:0000313" key="2">
    <source>
        <dbReference type="EMBL" id="KAK2564988.1"/>
    </source>
</evidence>
<protein>
    <submittedName>
        <fullName evidence="2">Uncharacterized protein</fullName>
    </submittedName>
</protein>
<gene>
    <name evidence="2" type="ORF">P5673_011700</name>
</gene>
<keyword evidence="1" id="KW-0812">Transmembrane</keyword>
<keyword evidence="3" id="KW-1185">Reference proteome</keyword>
<dbReference type="AlphaFoldDB" id="A0AAD9QPB0"/>
<dbReference type="Proteomes" id="UP001249851">
    <property type="component" value="Unassembled WGS sequence"/>
</dbReference>
<keyword evidence="1" id="KW-0472">Membrane</keyword>
<keyword evidence="1" id="KW-1133">Transmembrane helix</keyword>
<accession>A0AAD9QPB0</accession>
<evidence type="ECO:0000256" key="1">
    <source>
        <dbReference type="SAM" id="Phobius"/>
    </source>
</evidence>
<feature type="transmembrane region" description="Helical" evidence="1">
    <location>
        <begin position="12"/>
        <end position="36"/>
    </location>
</feature>